<keyword evidence="1" id="KW-0812">Transmembrane</keyword>
<dbReference type="EMBL" id="JAHUTJ010041390">
    <property type="protein sequence ID" value="MED6280089.1"/>
    <property type="molecule type" value="Genomic_DNA"/>
</dbReference>
<keyword evidence="4" id="KW-1185">Reference proteome</keyword>
<evidence type="ECO:0000313" key="3">
    <source>
        <dbReference type="EMBL" id="MED6280089.1"/>
    </source>
</evidence>
<feature type="chain" id="PRO_5046984659" description="Transmembrane protein" evidence="2">
    <location>
        <begin position="19"/>
        <end position="190"/>
    </location>
</feature>
<feature type="signal peptide" evidence="2">
    <location>
        <begin position="1"/>
        <end position="18"/>
    </location>
</feature>
<organism evidence="3 4">
    <name type="scientific">Characodon lateralis</name>
    <dbReference type="NCBI Taxonomy" id="208331"/>
    <lineage>
        <taxon>Eukaryota</taxon>
        <taxon>Metazoa</taxon>
        <taxon>Chordata</taxon>
        <taxon>Craniata</taxon>
        <taxon>Vertebrata</taxon>
        <taxon>Euteleostomi</taxon>
        <taxon>Actinopterygii</taxon>
        <taxon>Neopterygii</taxon>
        <taxon>Teleostei</taxon>
        <taxon>Neoteleostei</taxon>
        <taxon>Acanthomorphata</taxon>
        <taxon>Ovalentaria</taxon>
        <taxon>Atherinomorphae</taxon>
        <taxon>Cyprinodontiformes</taxon>
        <taxon>Goodeidae</taxon>
        <taxon>Characodon</taxon>
    </lineage>
</organism>
<protein>
    <recommendedName>
        <fullName evidence="5">Transmembrane protein</fullName>
    </recommendedName>
</protein>
<keyword evidence="1" id="KW-0472">Membrane</keyword>
<evidence type="ECO:0000256" key="1">
    <source>
        <dbReference type="SAM" id="Phobius"/>
    </source>
</evidence>
<evidence type="ECO:0000256" key="2">
    <source>
        <dbReference type="SAM" id="SignalP"/>
    </source>
</evidence>
<name>A0ABU7E2J0_9TELE</name>
<accession>A0ABU7E2J0</accession>
<feature type="transmembrane region" description="Helical" evidence="1">
    <location>
        <begin position="53"/>
        <end position="77"/>
    </location>
</feature>
<dbReference type="Proteomes" id="UP001352852">
    <property type="component" value="Unassembled WGS sequence"/>
</dbReference>
<keyword evidence="1" id="KW-1133">Transmembrane helix</keyword>
<proteinExistence type="predicted"/>
<sequence length="190" mass="20947">MKMSLKSAIVVLLTVAGATLVMPITSEIPSLTEMFSNKTEVVLTNTDEDHDYWWMWVFVGVPCLVFILIILLVICVVQSRPCNRGAGEEPIYVNTRLNTPSPRLMLADNLKTVPNSHDQQTPSSIPAAGILNPQNEVLQHPPALAVQHGSCSSFRRGHQQLISSALEANADIDTHQLQTEPIQAKSWLNI</sequence>
<keyword evidence="2" id="KW-0732">Signal</keyword>
<evidence type="ECO:0000313" key="4">
    <source>
        <dbReference type="Proteomes" id="UP001352852"/>
    </source>
</evidence>
<gene>
    <name evidence="3" type="ORF">CHARACLAT_007351</name>
</gene>
<comment type="caution">
    <text evidence="3">The sequence shown here is derived from an EMBL/GenBank/DDBJ whole genome shotgun (WGS) entry which is preliminary data.</text>
</comment>
<evidence type="ECO:0008006" key="5">
    <source>
        <dbReference type="Google" id="ProtNLM"/>
    </source>
</evidence>
<reference evidence="3 4" key="1">
    <citation type="submission" date="2021-06" db="EMBL/GenBank/DDBJ databases">
        <authorList>
            <person name="Palmer J.M."/>
        </authorList>
    </citation>
    <scope>NUCLEOTIDE SEQUENCE [LARGE SCALE GENOMIC DNA]</scope>
    <source>
        <strain evidence="3 4">CL_MEX2019</strain>
        <tissue evidence="3">Muscle</tissue>
    </source>
</reference>